<evidence type="ECO:0000256" key="1">
    <source>
        <dbReference type="ARBA" id="ARBA00010587"/>
    </source>
</evidence>
<dbReference type="InterPro" id="IPR012827">
    <property type="entry name" value="Hemerythrin_metal-bd"/>
</dbReference>
<dbReference type="PANTHER" id="PTHR37164:SF1">
    <property type="entry name" value="BACTERIOHEMERYTHRIN"/>
    <property type="match status" value="1"/>
</dbReference>
<sequence length="190" mass="22989">MYMVTNEKGGERKKDIELKRIEENIKQHKDMKVKTTILDENENDNNSGEIVIFFDNTNWDKSLSTGIDNLDKQHKEIFKYANKLFYDMEQEEEKKEIIKSLDLLEESLLKHFIEEESIQKQNQYHNYGLVHKEHEEFKNQINDLRRVIEKDELSTTFVVEIQQEMLTSYRRHVINLDKDFGEFLMRKIRK</sequence>
<name>M1MU50_9CLOT</name>
<evidence type="ECO:0000313" key="5">
    <source>
        <dbReference type="EMBL" id="AGF58206.1"/>
    </source>
</evidence>
<accession>M1MU50</accession>
<dbReference type="KEGG" id="csr:Cspa_c44530"/>
<dbReference type="SUPFAM" id="SSF47188">
    <property type="entry name" value="Hemerythrin-like"/>
    <property type="match status" value="1"/>
</dbReference>
<feature type="domain" description="Hemerythrin-like" evidence="4">
    <location>
        <begin position="65"/>
        <end position="172"/>
    </location>
</feature>
<dbReference type="NCBIfam" id="TIGR02481">
    <property type="entry name" value="hemeryth_dom"/>
    <property type="match status" value="1"/>
</dbReference>
<dbReference type="PANTHER" id="PTHR37164">
    <property type="entry name" value="BACTERIOHEMERYTHRIN"/>
    <property type="match status" value="1"/>
</dbReference>
<dbReference type="STRING" id="36745.CLSAP_42250"/>
<dbReference type="Proteomes" id="UP000011728">
    <property type="component" value="Chromosome"/>
</dbReference>
<dbReference type="Gene3D" id="1.20.120.50">
    <property type="entry name" value="Hemerythrin-like"/>
    <property type="match status" value="1"/>
</dbReference>
<dbReference type="RefSeq" id="WP_015394517.1">
    <property type="nucleotide sequence ID" value="NC_020291.1"/>
</dbReference>
<dbReference type="InterPro" id="IPR012312">
    <property type="entry name" value="Hemerythrin-like"/>
</dbReference>
<dbReference type="AlphaFoldDB" id="M1MU50"/>
<keyword evidence="6" id="KW-1185">Reference proteome</keyword>
<reference evidence="5 6" key="1">
    <citation type="submission" date="2013-02" db="EMBL/GenBank/DDBJ databases">
        <title>Genome sequence of Clostridium saccharoperbutylacetonicum N1-4(HMT).</title>
        <authorList>
            <person name="Poehlein A."/>
            <person name="Daniel R."/>
        </authorList>
    </citation>
    <scope>NUCLEOTIDE SEQUENCE [LARGE SCALE GENOMIC DNA]</scope>
    <source>
        <strain evidence="6">N1-4(HMT)</strain>
    </source>
</reference>
<dbReference type="Pfam" id="PF01814">
    <property type="entry name" value="Hemerythrin"/>
    <property type="match status" value="1"/>
</dbReference>
<keyword evidence="3" id="KW-0408">Iron</keyword>
<dbReference type="HOGENOM" id="CLU_1432280_0_0_9"/>
<dbReference type="OrthoDB" id="9797092at2"/>
<dbReference type="InterPro" id="IPR050669">
    <property type="entry name" value="Hemerythrin"/>
</dbReference>
<comment type="similarity">
    <text evidence="1">Belongs to the hemerythrin family.</text>
</comment>
<organism evidence="5 6">
    <name type="scientific">Clostridium saccharoperbutylacetonicum N1-4(HMT)</name>
    <dbReference type="NCBI Taxonomy" id="931276"/>
    <lineage>
        <taxon>Bacteria</taxon>
        <taxon>Bacillati</taxon>
        <taxon>Bacillota</taxon>
        <taxon>Clostridia</taxon>
        <taxon>Eubacteriales</taxon>
        <taxon>Clostridiaceae</taxon>
        <taxon>Clostridium</taxon>
    </lineage>
</organism>
<gene>
    <name evidence="5" type="ORF">Cspa_c44530</name>
</gene>
<evidence type="ECO:0000313" key="6">
    <source>
        <dbReference type="Proteomes" id="UP000011728"/>
    </source>
</evidence>
<dbReference type="InterPro" id="IPR035938">
    <property type="entry name" value="Hemerythrin-like_sf"/>
</dbReference>
<dbReference type="eggNOG" id="COG2703">
    <property type="taxonomic scope" value="Bacteria"/>
</dbReference>
<evidence type="ECO:0000256" key="2">
    <source>
        <dbReference type="ARBA" id="ARBA00022723"/>
    </source>
</evidence>
<keyword evidence="2" id="KW-0479">Metal-binding</keyword>
<dbReference type="PATRIC" id="fig|931276.5.peg.4486"/>
<dbReference type="GO" id="GO:0046872">
    <property type="term" value="F:metal ion binding"/>
    <property type="evidence" value="ECO:0007669"/>
    <property type="project" value="UniProtKB-KW"/>
</dbReference>
<evidence type="ECO:0000259" key="4">
    <source>
        <dbReference type="Pfam" id="PF01814"/>
    </source>
</evidence>
<protein>
    <submittedName>
        <fullName evidence="5">Hemerythrin-like metal-binding protein</fullName>
    </submittedName>
</protein>
<dbReference type="EMBL" id="CP004121">
    <property type="protein sequence ID" value="AGF58206.1"/>
    <property type="molecule type" value="Genomic_DNA"/>
</dbReference>
<evidence type="ECO:0000256" key="3">
    <source>
        <dbReference type="ARBA" id="ARBA00023004"/>
    </source>
</evidence>
<proteinExistence type="inferred from homology"/>